<dbReference type="InterPro" id="IPR041705">
    <property type="entry name" value="PIN_Sll0205"/>
</dbReference>
<evidence type="ECO:0000313" key="3">
    <source>
        <dbReference type="Proteomes" id="UP000008206"/>
    </source>
</evidence>
<gene>
    <name evidence="2" type="ordered locus">Cyan7822_6218</name>
</gene>
<name>E0UM45_GLOV7</name>
<dbReference type="SUPFAM" id="SSF88723">
    <property type="entry name" value="PIN domain-like"/>
    <property type="match status" value="1"/>
</dbReference>
<feature type="domain" description="PIN" evidence="1">
    <location>
        <begin position="3"/>
        <end position="118"/>
    </location>
</feature>
<dbReference type="InterPro" id="IPR002716">
    <property type="entry name" value="PIN_dom"/>
</dbReference>
<dbReference type="EMBL" id="CP002200">
    <property type="protein sequence ID" value="ADN18025.1"/>
    <property type="molecule type" value="Genomic_DNA"/>
</dbReference>
<dbReference type="InterPro" id="IPR052919">
    <property type="entry name" value="TA_system_RNase"/>
</dbReference>
<dbReference type="HOGENOM" id="CLU_129890_0_1_3"/>
<organism evidence="2 3">
    <name type="scientific">Gloeothece verrucosa (strain PCC 7822)</name>
    <name type="common">Cyanothece sp. (strain PCC 7822)</name>
    <dbReference type="NCBI Taxonomy" id="497965"/>
    <lineage>
        <taxon>Bacteria</taxon>
        <taxon>Bacillati</taxon>
        <taxon>Cyanobacteriota</taxon>
        <taxon>Cyanophyceae</taxon>
        <taxon>Oscillatoriophycideae</taxon>
        <taxon>Chroococcales</taxon>
        <taxon>Aphanothecaceae</taxon>
        <taxon>Gloeothece</taxon>
        <taxon>Gloeothece verrucosa</taxon>
    </lineage>
</organism>
<evidence type="ECO:0000259" key="1">
    <source>
        <dbReference type="Pfam" id="PF01850"/>
    </source>
</evidence>
<accession>E0UM45</accession>
<dbReference type="Gene3D" id="3.40.50.1010">
    <property type="entry name" value="5'-nuclease"/>
    <property type="match status" value="1"/>
</dbReference>
<sequence>MSYLLDTHTLLWWLDNDPSIPERVLNIIAPSTNIIFVSSVSAWEISIKKAIGKLQAPDNLAEAIAVNHFEPLNIKISHGILAGSLPPYHNDPFDRMLIAQAMSENLSIITRDSQFAQYKVSTI</sequence>
<dbReference type="Pfam" id="PF01850">
    <property type="entry name" value="PIN"/>
    <property type="match status" value="1"/>
</dbReference>
<dbReference type="KEGG" id="cyj:Cyan7822_6218"/>
<dbReference type="OrthoDB" id="9798990at2"/>
<keyword evidence="3" id="KW-1185">Reference proteome</keyword>
<geneLocation type="plasmid" evidence="2 3">
    <name>Cy782202</name>
</geneLocation>
<dbReference type="PANTHER" id="PTHR36173:SF2">
    <property type="entry name" value="RIBONUCLEASE VAPC16"/>
    <property type="match status" value="1"/>
</dbReference>
<dbReference type="Proteomes" id="UP000008206">
    <property type="component" value="Plasmid Cy782202"/>
</dbReference>
<dbReference type="PANTHER" id="PTHR36173">
    <property type="entry name" value="RIBONUCLEASE VAPC16-RELATED"/>
    <property type="match status" value="1"/>
</dbReference>
<dbReference type="RefSeq" id="WP_013334774.1">
    <property type="nucleotide sequence ID" value="NC_014534.1"/>
</dbReference>
<dbReference type="InterPro" id="IPR029060">
    <property type="entry name" value="PIN-like_dom_sf"/>
</dbReference>
<dbReference type="AlphaFoldDB" id="E0UM45"/>
<protein>
    <submittedName>
        <fullName evidence="2">PilT protein domain protein</fullName>
    </submittedName>
</protein>
<reference evidence="3" key="1">
    <citation type="journal article" date="2011" name="MBio">
        <title>Novel metabolic attributes of the genus Cyanothece, comprising a group of unicellular nitrogen-fixing Cyanobacteria.</title>
        <authorList>
            <person name="Bandyopadhyay A."/>
            <person name="Elvitigala T."/>
            <person name="Welsh E."/>
            <person name="Stockel J."/>
            <person name="Liberton M."/>
            <person name="Min H."/>
            <person name="Sherman L.A."/>
            <person name="Pakrasi H.B."/>
        </authorList>
    </citation>
    <scope>NUCLEOTIDE SEQUENCE [LARGE SCALE GENOMIC DNA]</scope>
    <source>
        <strain evidence="3">PCC 7822</strain>
        <plasmid evidence="3">Cy782202</plasmid>
    </source>
</reference>
<dbReference type="CDD" id="cd09872">
    <property type="entry name" value="PIN_Sll0205-like"/>
    <property type="match status" value="1"/>
</dbReference>
<keyword evidence="2" id="KW-0614">Plasmid</keyword>
<evidence type="ECO:0000313" key="2">
    <source>
        <dbReference type="EMBL" id="ADN18025.1"/>
    </source>
</evidence>
<proteinExistence type="predicted"/>